<proteinExistence type="predicted"/>
<keyword evidence="2" id="KW-0238">DNA-binding</keyword>
<dbReference type="InterPro" id="IPR019888">
    <property type="entry name" value="Tscrpt_reg_AsnC-like"/>
</dbReference>
<sequence length="146" mass="16138">MKTDELHHAILNELQLDARISNAEIGRKVGLTAPAVAERIKRMQEDGIIKGFTATIDFMRLGYQQKAVIAVQLPHANITPFLNEAKTMKGITNIVHTTGEYCFFVSLIVKSSSELNLKLDQFAKFGKTTTFSVLSSPVESKAIDLT</sequence>
<evidence type="ECO:0000259" key="4">
    <source>
        <dbReference type="PROSITE" id="PS50956"/>
    </source>
</evidence>
<dbReference type="InterPro" id="IPR011008">
    <property type="entry name" value="Dimeric_a/b-barrel"/>
</dbReference>
<dbReference type="InterPro" id="IPR000485">
    <property type="entry name" value="AsnC-type_HTH_dom"/>
</dbReference>
<dbReference type="InterPro" id="IPR019885">
    <property type="entry name" value="Tscrpt_reg_HTH_AsnC-type_CS"/>
</dbReference>
<dbReference type="RefSeq" id="WP_076378211.1">
    <property type="nucleotide sequence ID" value="NZ_FTMG01000020.1"/>
</dbReference>
<keyword evidence="6" id="KW-1185">Reference proteome</keyword>
<comment type="caution">
    <text evidence="5">The sequence shown here is derived from an EMBL/GenBank/DDBJ whole genome shotgun (WGS) entry which is preliminary data.</text>
</comment>
<evidence type="ECO:0000313" key="6">
    <source>
        <dbReference type="Proteomes" id="UP000541583"/>
    </source>
</evidence>
<dbReference type="PRINTS" id="PR00033">
    <property type="entry name" value="HTHASNC"/>
</dbReference>
<evidence type="ECO:0000256" key="1">
    <source>
        <dbReference type="ARBA" id="ARBA00023015"/>
    </source>
</evidence>
<keyword evidence="1" id="KW-0805">Transcription regulation</keyword>
<dbReference type="PANTHER" id="PTHR30154">
    <property type="entry name" value="LEUCINE-RESPONSIVE REGULATORY PROTEIN"/>
    <property type="match status" value="1"/>
</dbReference>
<evidence type="ECO:0000313" key="5">
    <source>
        <dbReference type="EMBL" id="MBB6112619.1"/>
    </source>
</evidence>
<dbReference type="PANTHER" id="PTHR30154:SF53">
    <property type="entry name" value="HTH-TYPE TRANSCRIPTIONAL REGULATOR LRPC"/>
    <property type="match status" value="1"/>
</dbReference>
<dbReference type="SUPFAM" id="SSF54909">
    <property type="entry name" value="Dimeric alpha+beta barrel"/>
    <property type="match status" value="1"/>
</dbReference>
<keyword evidence="3" id="KW-0804">Transcription</keyword>
<dbReference type="EMBL" id="JACHCB010000020">
    <property type="protein sequence ID" value="MBB6112619.1"/>
    <property type="molecule type" value="Genomic_DNA"/>
</dbReference>
<protein>
    <submittedName>
        <fullName evidence="5">Lrp/AsnC family leucine-responsive transcriptional regulator</fullName>
    </submittedName>
</protein>
<evidence type="ECO:0000256" key="2">
    <source>
        <dbReference type="ARBA" id="ARBA00023125"/>
    </source>
</evidence>
<accession>A0ABR6PTZ0</accession>
<dbReference type="InterPro" id="IPR036390">
    <property type="entry name" value="WH_DNA-bd_sf"/>
</dbReference>
<dbReference type="SUPFAM" id="SSF46785">
    <property type="entry name" value="Winged helix' DNA-binding domain"/>
    <property type="match status" value="1"/>
</dbReference>
<dbReference type="Gene3D" id="3.30.70.920">
    <property type="match status" value="1"/>
</dbReference>
<dbReference type="PROSITE" id="PS00519">
    <property type="entry name" value="HTH_ASNC_1"/>
    <property type="match status" value="1"/>
</dbReference>
<dbReference type="SMART" id="SM00344">
    <property type="entry name" value="HTH_ASNC"/>
    <property type="match status" value="1"/>
</dbReference>
<evidence type="ECO:0000256" key="3">
    <source>
        <dbReference type="ARBA" id="ARBA00023163"/>
    </source>
</evidence>
<organism evidence="5 6">
    <name type="scientific">Mucilaginibacter lappiensis</name>
    <dbReference type="NCBI Taxonomy" id="354630"/>
    <lineage>
        <taxon>Bacteria</taxon>
        <taxon>Pseudomonadati</taxon>
        <taxon>Bacteroidota</taxon>
        <taxon>Sphingobacteriia</taxon>
        <taxon>Sphingobacteriales</taxon>
        <taxon>Sphingobacteriaceae</taxon>
        <taxon>Mucilaginibacter</taxon>
    </lineage>
</organism>
<gene>
    <name evidence="5" type="ORF">HDF23_005396</name>
</gene>
<reference evidence="5 6" key="1">
    <citation type="submission" date="2020-08" db="EMBL/GenBank/DDBJ databases">
        <title>Genomic Encyclopedia of Type Strains, Phase IV (KMG-V): Genome sequencing to study the core and pangenomes of soil and plant-associated prokaryotes.</title>
        <authorList>
            <person name="Whitman W."/>
        </authorList>
    </citation>
    <scope>NUCLEOTIDE SEQUENCE [LARGE SCALE GENOMIC DNA]</scope>
    <source>
        <strain evidence="5 6">ANJLi2</strain>
    </source>
</reference>
<dbReference type="InterPro" id="IPR036388">
    <property type="entry name" value="WH-like_DNA-bd_sf"/>
</dbReference>
<feature type="domain" description="HTH asnC-type" evidence="4">
    <location>
        <begin position="1"/>
        <end position="64"/>
    </location>
</feature>
<dbReference type="Pfam" id="PF13412">
    <property type="entry name" value="HTH_24"/>
    <property type="match status" value="1"/>
</dbReference>
<name>A0ABR6PTZ0_9SPHI</name>
<dbReference type="Gene3D" id="1.10.10.10">
    <property type="entry name" value="Winged helix-like DNA-binding domain superfamily/Winged helix DNA-binding domain"/>
    <property type="match status" value="1"/>
</dbReference>
<dbReference type="PROSITE" id="PS50956">
    <property type="entry name" value="HTH_ASNC_2"/>
    <property type="match status" value="1"/>
</dbReference>
<dbReference type="Proteomes" id="UP000541583">
    <property type="component" value="Unassembled WGS sequence"/>
</dbReference>